<dbReference type="Gene3D" id="1.25.40.10">
    <property type="entry name" value="Tetratricopeptide repeat domain"/>
    <property type="match status" value="1"/>
</dbReference>
<dbReference type="Pfam" id="PF13181">
    <property type="entry name" value="TPR_8"/>
    <property type="match status" value="1"/>
</dbReference>
<reference evidence="1" key="1">
    <citation type="submission" date="2018-05" db="EMBL/GenBank/DDBJ databases">
        <authorList>
            <person name="Lanie J.A."/>
            <person name="Ng W.-L."/>
            <person name="Kazmierczak K.M."/>
            <person name="Andrzejewski T.M."/>
            <person name="Davidsen T.M."/>
            <person name="Wayne K.J."/>
            <person name="Tettelin H."/>
            <person name="Glass J.I."/>
            <person name="Rusch D."/>
            <person name="Podicherti R."/>
            <person name="Tsui H.-C.T."/>
            <person name="Winkler M.E."/>
        </authorList>
    </citation>
    <scope>NUCLEOTIDE SEQUENCE</scope>
</reference>
<sequence length="199" mass="22793">MFFLRLLSFLFFFNTLVASDALAISPEELFEKAQTLEDNGFLEEATASWEKLRAVENNPNFVIYAQLKLGTTYLKLKQFQKSIDILKITTMSHPDSFDAHFSFANSLSAFKNFSEAIKSYQKTITLKPREGLSYVGLGLSLFGNGDSKNAIKTLLKANKLFKEKKNISWYRDTRVMIAQIKHFAKFPPHFSNLWLANNL</sequence>
<dbReference type="Pfam" id="PF13174">
    <property type="entry name" value="TPR_6"/>
    <property type="match status" value="1"/>
</dbReference>
<name>A0A382D175_9ZZZZ</name>
<accession>A0A382D175</accession>
<dbReference type="InterPro" id="IPR011990">
    <property type="entry name" value="TPR-like_helical_dom_sf"/>
</dbReference>
<dbReference type="PROSITE" id="PS50005">
    <property type="entry name" value="TPR"/>
    <property type="match status" value="1"/>
</dbReference>
<dbReference type="PANTHER" id="PTHR12558">
    <property type="entry name" value="CELL DIVISION CYCLE 16,23,27"/>
    <property type="match status" value="1"/>
</dbReference>
<dbReference type="SMART" id="SM00028">
    <property type="entry name" value="TPR"/>
    <property type="match status" value="4"/>
</dbReference>
<protein>
    <submittedName>
        <fullName evidence="1">Uncharacterized protein</fullName>
    </submittedName>
</protein>
<organism evidence="1">
    <name type="scientific">marine metagenome</name>
    <dbReference type="NCBI Taxonomy" id="408172"/>
    <lineage>
        <taxon>unclassified sequences</taxon>
        <taxon>metagenomes</taxon>
        <taxon>ecological metagenomes</taxon>
    </lineage>
</organism>
<dbReference type="PANTHER" id="PTHR12558:SF13">
    <property type="entry name" value="CELL DIVISION CYCLE PROTEIN 27 HOMOLOG"/>
    <property type="match status" value="1"/>
</dbReference>
<evidence type="ECO:0000313" key="1">
    <source>
        <dbReference type="EMBL" id="SVB32208.1"/>
    </source>
</evidence>
<dbReference type="SUPFAM" id="SSF48452">
    <property type="entry name" value="TPR-like"/>
    <property type="match status" value="1"/>
</dbReference>
<proteinExistence type="predicted"/>
<dbReference type="EMBL" id="UINC01037149">
    <property type="protein sequence ID" value="SVB32208.1"/>
    <property type="molecule type" value="Genomic_DNA"/>
</dbReference>
<dbReference type="InterPro" id="IPR019734">
    <property type="entry name" value="TPR_rpt"/>
</dbReference>
<feature type="non-terminal residue" evidence="1">
    <location>
        <position position="199"/>
    </location>
</feature>
<dbReference type="AlphaFoldDB" id="A0A382D175"/>
<gene>
    <name evidence="1" type="ORF">METZ01_LOCUS185062</name>
</gene>